<dbReference type="Gene3D" id="1.20.120.550">
    <property type="entry name" value="Membrane associated eicosanoid/glutathione metabolism-like domain"/>
    <property type="match status" value="1"/>
</dbReference>
<dbReference type="Proteomes" id="UP000254508">
    <property type="component" value="Chromosome"/>
</dbReference>
<evidence type="ECO:0000256" key="4">
    <source>
        <dbReference type="ARBA" id="ARBA00023136"/>
    </source>
</evidence>
<evidence type="ECO:0000256" key="2">
    <source>
        <dbReference type="ARBA" id="ARBA00022692"/>
    </source>
</evidence>
<dbReference type="RefSeq" id="WP_115417155.1">
    <property type="nucleotide sequence ID" value="NZ_CP031357.1"/>
</dbReference>
<feature type="transmembrane region" description="Helical" evidence="5">
    <location>
        <begin position="119"/>
        <end position="137"/>
    </location>
</feature>
<dbReference type="AlphaFoldDB" id="A0A345YGD4"/>
<dbReference type="Pfam" id="PF01124">
    <property type="entry name" value="MAPEG"/>
    <property type="match status" value="1"/>
</dbReference>
<evidence type="ECO:0000313" key="6">
    <source>
        <dbReference type="EMBL" id="AXK42986.1"/>
    </source>
</evidence>
<dbReference type="InterPro" id="IPR023352">
    <property type="entry name" value="MAPEG-like_dom_sf"/>
</dbReference>
<feature type="transmembrane region" description="Helical" evidence="5">
    <location>
        <begin position="74"/>
        <end position="99"/>
    </location>
</feature>
<keyword evidence="7" id="KW-1185">Reference proteome</keyword>
<organism evidence="6 7">
    <name type="scientific">Erythrobacter aureus</name>
    <dbReference type="NCBI Taxonomy" id="2182384"/>
    <lineage>
        <taxon>Bacteria</taxon>
        <taxon>Pseudomonadati</taxon>
        <taxon>Pseudomonadota</taxon>
        <taxon>Alphaproteobacteria</taxon>
        <taxon>Sphingomonadales</taxon>
        <taxon>Erythrobacteraceae</taxon>
        <taxon>Erythrobacter/Porphyrobacter group</taxon>
        <taxon>Erythrobacter</taxon>
    </lineage>
</organism>
<reference evidence="7" key="1">
    <citation type="submission" date="2018-07" db="EMBL/GenBank/DDBJ databases">
        <title>Genome sequence of Erythrobacter strain YH-07, an antagonistic bacterium isolated from Yellow Sea.</title>
        <authorList>
            <person name="Tang T."/>
            <person name="Liu Q."/>
            <person name="Sun X."/>
        </authorList>
    </citation>
    <scope>NUCLEOTIDE SEQUENCE [LARGE SCALE GENOMIC DNA]</scope>
    <source>
        <strain evidence="7">YH-07</strain>
    </source>
</reference>
<evidence type="ECO:0000256" key="5">
    <source>
        <dbReference type="SAM" id="Phobius"/>
    </source>
</evidence>
<dbReference type="KEGG" id="err:DVR09_12215"/>
<keyword evidence="3 5" id="KW-1133">Transmembrane helix</keyword>
<evidence type="ECO:0000256" key="3">
    <source>
        <dbReference type="ARBA" id="ARBA00022989"/>
    </source>
</evidence>
<dbReference type="SUPFAM" id="SSF161084">
    <property type="entry name" value="MAPEG domain-like"/>
    <property type="match status" value="1"/>
</dbReference>
<dbReference type="EMBL" id="CP031357">
    <property type="protein sequence ID" value="AXK42986.1"/>
    <property type="molecule type" value="Genomic_DNA"/>
</dbReference>
<evidence type="ECO:0000313" key="7">
    <source>
        <dbReference type="Proteomes" id="UP000254508"/>
    </source>
</evidence>
<gene>
    <name evidence="6" type="ORF">DVR09_12215</name>
</gene>
<name>A0A345YGD4_9SPHN</name>
<proteinExistence type="predicted"/>
<comment type="subcellular location">
    <subcellularLocation>
        <location evidence="1">Membrane</location>
    </subcellularLocation>
</comment>
<sequence>MQAQMLAPAAVLVAWSLVMLFWMAFTRFPALAKVGIAVGNAPAGVRGQDSEAALPPQVNWKSHNYTHLMEQPTVFYAAVVIIAIMGPSAGDALAAWIYVGLRIVHSIWQATVNKVPVRFMLFLAGSLVLVFLAYRALSLTLFHDPGLAPA</sequence>
<keyword evidence="2 5" id="KW-0812">Transmembrane</keyword>
<keyword evidence="4 5" id="KW-0472">Membrane</keyword>
<evidence type="ECO:0000256" key="1">
    <source>
        <dbReference type="ARBA" id="ARBA00004370"/>
    </source>
</evidence>
<accession>A0A345YGD4</accession>
<dbReference type="GO" id="GO:0016020">
    <property type="term" value="C:membrane"/>
    <property type="evidence" value="ECO:0007669"/>
    <property type="project" value="UniProtKB-SubCell"/>
</dbReference>
<protein>
    <submittedName>
        <fullName evidence="6">MAPEG family protein</fullName>
    </submittedName>
</protein>
<dbReference type="InterPro" id="IPR001129">
    <property type="entry name" value="Membr-assoc_MAPEG"/>
</dbReference>
<dbReference type="OrthoDB" id="5516290at2"/>